<proteinExistence type="predicted"/>
<reference evidence="1 2" key="1">
    <citation type="journal article" date="2023" name="Environ Microbiome">
        <title>A coral-associated actinobacterium mitigates coral bleaching under heat stress.</title>
        <authorList>
            <person name="Li J."/>
            <person name="Zou Y."/>
            <person name="Li Q."/>
            <person name="Zhang J."/>
            <person name="Bourne D.G."/>
            <person name="Lyu Y."/>
            <person name="Liu C."/>
            <person name="Zhang S."/>
        </authorList>
    </citation>
    <scope>NUCLEOTIDE SEQUENCE [LARGE SCALE GENOMIC DNA]</scope>
    <source>
        <strain evidence="1 2">SCSIO 13291</strain>
    </source>
</reference>
<dbReference type="RefSeq" id="WP_342372272.1">
    <property type="nucleotide sequence ID" value="NZ_CP115965.1"/>
</dbReference>
<name>A0ABZ3C6G3_9ACTN</name>
<gene>
    <name evidence="1" type="ORF">PCC79_14830</name>
</gene>
<keyword evidence="2" id="KW-1185">Reference proteome</keyword>
<evidence type="ECO:0000313" key="2">
    <source>
        <dbReference type="Proteomes" id="UP001434337"/>
    </source>
</evidence>
<organism evidence="1 2">
    <name type="scientific">Propioniciclava soli</name>
    <dbReference type="NCBI Taxonomy" id="2775081"/>
    <lineage>
        <taxon>Bacteria</taxon>
        <taxon>Bacillati</taxon>
        <taxon>Actinomycetota</taxon>
        <taxon>Actinomycetes</taxon>
        <taxon>Propionibacteriales</taxon>
        <taxon>Propionibacteriaceae</taxon>
        <taxon>Propioniciclava</taxon>
    </lineage>
</organism>
<dbReference type="Proteomes" id="UP001434337">
    <property type="component" value="Chromosome"/>
</dbReference>
<sequence length="105" mass="11574">MDKQIDNATLRESQEMLDQVNADVVRLEEFVAWFTDATQRVRALEDAYRGPVQDALAETLGRDPGAVTWPVANEDAVWEASASFHDGVLGLLRAVTDALTEAREG</sequence>
<protein>
    <recommendedName>
        <fullName evidence="3">DUF4298 domain-containing protein</fullName>
    </recommendedName>
</protein>
<dbReference type="EMBL" id="CP115965">
    <property type="protein sequence ID" value="WZW98145.1"/>
    <property type="molecule type" value="Genomic_DNA"/>
</dbReference>
<accession>A0ABZ3C6G3</accession>
<evidence type="ECO:0008006" key="3">
    <source>
        <dbReference type="Google" id="ProtNLM"/>
    </source>
</evidence>
<evidence type="ECO:0000313" key="1">
    <source>
        <dbReference type="EMBL" id="WZW98145.1"/>
    </source>
</evidence>